<keyword evidence="1" id="KW-1185">Reference proteome</keyword>
<evidence type="ECO:0000313" key="1">
    <source>
        <dbReference type="Proteomes" id="UP000887560"/>
    </source>
</evidence>
<dbReference type="Proteomes" id="UP000887560">
    <property type="component" value="Unplaced"/>
</dbReference>
<protein>
    <submittedName>
        <fullName evidence="2">Uncharacterized protein</fullName>
    </submittedName>
</protein>
<dbReference type="AlphaFoldDB" id="A0A915NI55"/>
<sequence length="150" mass="17367">MLGIRAESSRLDSQQLNKLFEIIDKSKSQLTSLSLLNNNLPKNSNGGRRQPNNVKNYCNYCNKCLNYLIEEVNIKFCFVQNKVNSTKHSKKETCIQNKREINKTLNKNLLGSISRLSSFGCLETNNEKKEICWCQADNEYFFNKFIISIN</sequence>
<organism evidence="1 2">
    <name type="scientific">Meloidogyne floridensis</name>
    <dbReference type="NCBI Taxonomy" id="298350"/>
    <lineage>
        <taxon>Eukaryota</taxon>
        <taxon>Metazoa</taxon>
        <taxon>Ecdysozoa</taxon>
        <taxon>Nematoda</taxon>
        <taxon>Chromadorea</taxon>
        <taxon>Rhabditida</taxon>
        <taxon>Tylenchina</taxon>
        <taxon>Tylenchomorpha</taxon>
        <taxon>Tylenchoidea</taxon>
        <taxon>Meloidogynidae</taxon>
        <taxon>Meloidogyninae</taxon>
        <taxon>Meloidogyne</taxon>
    </lineage>
</organism>
<dbReference type="WBParaSite" id="scf7180000417657.g1566">
    <property type="protein sequence ID" value="scf7180000417657.g1566"/>
    <property type="gene ID" value="scf7180000417657.g1566"/>
</dbReference>
<name>A0A915NI55_9BILA</name>
<accession>A0A915NI55</accession>
<proteinExistence type="predicted"/>
<evidence type="ECO:0000313" key="2">
    <source>
        <dbReference type="WBParaSite" id="scf7180000417657.g1566"/>
    </source>
</evidence>
<reference evidence="2" key="1">
    <citation type="submission" date="2022-11" db="UniProtKB">
        <authorList>
            <consortium name="WormBaseParasite"/>
        </authorList>
    </citation>
    <scope>IDENTIFICATION</scope>
</reference>